<name>A0A843WMP3_COLES</name>
<evidence type="ECO:0000313" key="2">
    <source>
        <dbReference type="Proteomes" id="UP000652761"/>
    </source>
</evidence>
<comment type="caution">
    <text evidence="1">The sequence shown here is derived from an EMBL/GenBank/DDBJ whole genome shotgun (WGS) entry which is preliminary data.</text>
</comment>
<keyword evidence="2" id="KW-1185">Reference proteome</keyword>
<dbReference type="EMBL" id="NMUH01003975">
    <property type="protein sequence ID" value="MQM07868.1"/>
    <property type="molecule type" value="Genomic_DNA"/>
</dbReference>
<dbReference type="Proteomes" id="UP000652761">
    <property type="component" value="Unassembled WGS sequence"/>
</dbReference>
<proteinExistence type="predicted"/>
<protein>
    <submittedName>
        <fullName evidence="1">Uncharacterized protein</fullName>
    </submittedName>
</protein>
<dbReference type="AlphaFoldDB" id="A0A843WMP3"/>
<gene>
    <name evidence="1" type="ORF">Taro_040715</name>
</gene>
<organism evidence="1 2">
    <name type="scientific">Colocasia esculenta</name>
    <name type="common">Wild taro</name>
    <name type="synonym">Arum esculentum</name>
    <dbReference type="NCBI Taxonomy" id="4460"/>
    <lineage>
        <taxon>Eukaryota</taxon>
        <taxon>Viridiplantae</taxon>
        <taxon>Streptophyta</taxon>
        <taxon>Embryophyta</taxon>
        <taxon>Tracheophyta</taxon>
        <taxon>Spermatophyta</taxon>
        <taxon>Magnoliopsida</taxon>
        <taxon>Liliopsida</taxon>
        <taxon>Araceae</taxon>
        <taxon>Aroideae</taxon>
        <taxon>Colocasieae</taxon>
        <taxon>Colocasia</taxon>
    </lineage>
</organism>
<accession>A0A843WMP3</accession>
<sequence>MRCDAILTLTGQWPRETSRLMGVCARSEPRRDPRTRFRRFSRPSDYLMISCKRIAIPRRSDEEPEESDGAGQE</sequence>
<reference evidence="1" key="1">
    <citation type="submission" date="2017-07" db="EMBL/GenBank/DDBJ databases">
        <title>Taro Niue Genome Assembly and Annotation.</title>
        <authorList>
            <person name="Atibalentja N."/>
            <person name="Keating K."/>
            <person name="Fields C.J."/>
        </authorList>
    </citation>
    <scope>NUCLEOTIDE SEQUENCE</scope>
    <source>
        <strain evidence="1">Niue_2</strain>
        <tissue evidence="1">Leaf</tissue>
    </source>
</reference>
<evidence type="ECO:0000313" key="1">
    <source>
        <dbReference type="EMBL" id="MQM07868.1"/>
    </source>
</evidence>